<feature type="domain" description="Ig-like" evidence="4">
    <location>
        <begin position="48"/>
        <end position="125"/>
    </location>
</feature>
<evidence type="ECO:0000313" key="5">
    <source>
        <dbReference type="Ensembl" id="ENSNMLP00000009752.1"/>
    </source>
</evidence>
<dbReference type="GO" id="GO:0009897">
    <property type="term" value="C:external side of plasma membrane"/>
    <property type="evidence" value="ECO:0007669"/>
    <property type="project" value="TreeGrafter"/>
</dbReference>
<dbReference type="InterPro" id="IPR013106">
    <property type="entry name" value="Ig_V-set"/>
</dbReference>
<dbReference type="InterPro" id="IPR007110">
    <property type="entry name" value="Ig-like_dom"/>
</dbReference>
<dbReference type="SMART" id="SM00409">
    <property type="entry name" value="IG"/>
    <property type="match status" value="1"/>
</dbReference>
<dbReference type="Proteomes" id="UP000694523">
    <property type="component" value="Unplaced"/>
</dbReference>
<sequence>MSLLTVSLCWLLVGYCALLDLSASAAQALQITQKPRFYGVMTNRKVGIHCMSSKQNLQSNVTWYKASKFDSEKSLIRPGDRFSVRKRDRMENDIIILKDLKIEDQGVYFCKINNDYGPGTEVQVTRPVNEAKVLYRSKMKDALMILQGLLLALIIAAFGFRKKTLVTGTSDKEESIYEEPEVDHIYEGLAIETCDDGDLYEEISVYAQAEGAEAPWE</sequence>
<keyword evidence="2" id="KW-0472">Membrane</keyword>
<proteinExistence type="predicted"/>
<dbReference type="InterPro" id="IPR013783">
    <property type="entry name" value="Ig-like_fold"/>
</dbReference>
<dbReference type="PANTHER" id="PTHR14334">
    <property type="entry name" value="B-CELL ANTIGEN RECEPTOR COMPLEX-ASSOCIATED PROTEIN"/>
    <property type="match status" value="1"/>
</dbReference>
<dbReference type="PROSITE" id="PS50835">
    <property type="entry name" value="IG_LIKE"/>
    <property type="match status" value="1"/>
</dbReference>
<protein>
    <recommendedName>
        <fullName evidence="4">Ig-like domain-containing protein</fullName>
    </recommendedName>
</protein>
<feature type="transmembrane region" description="Helical" evidence="2">
    <location>
        <begin position="142"/>
        <end position="160"/>
    </location>
</feature>
<keyword evidence="6" id="KW-1185">Reference proteome</keyword>
<keyword evidence="2" id="KW-1133">Transmembrane helix</keyword>
<evidence type="ECO:0000256" key="3">
    <source>
        <dbReference type="SAM" id="SignalP"/>
    </source>
</evidence>
<evidence type="ECO:0000256" key="1">
    <source>
        <dbReference type="ARBA" id="ARBA00023319"/>
    </source>
</evidence>
<dbReference type="PANTHER" id="PTHR14334:SF2">
    <property type="entry name" value="B-CELL ANTIGEN RECEPTOR COMPLEX-ASSOCIATED PROTEIN BETA CHAIN"/>
    <property type="match status" value="1"/>
</dbReference>
<evidence type="ECO:0000313" key="6">
    <source>
        <dbReference type="Proteomes" id="UP000694523"/>
    </source>
</evidence>
<dbReference type="SUPFAM" id="SSF48726">
    <property type="entry name" value="Immunoglobulin"/>
    <property type="match status" value="1"/>
</dbReference>
<dbReference type="AlphaFoldDB" id="A0A8C6SWZ9"/>
<dbReference type="InterPro" id="IPR036179">
    <property type="entry name" value="Ig-like_dom_sf"/>
</dbReference>
<evidence type="ECO:0000256" key="2">
    <source>
        <dbReference type="SAM" id="Phobius"/>
    </source>
</evidence>
<keyword evidence="3" id="KW-0732">Signal</keyword>
<reference evidence="5" key="2">
    <citation type="submission" date="2025-09" db="UniProtKB">
        <authorList>
            <consortium name="Ensembl"/>
        </authorList>
    </citation>
    <scope>IDENTIFICATION</scope>
</reference>
<dbReference type="InterPro" id="IPR003599">
    <property type="entry name" value="Ig_sub"/>
</dbReference>
<keyword evidence="1" id="KW-0393">Immunoglobulin domain</keyword>
<keyword evidence="2" id="KW-0812">Transmembrane</keyword>
<accession>A0A8C6SWZ9</accession>
<organism evidence="5 6">
    <name type="scientific">Neogobius melanostomus</name>
    <name type="common">round goby</name>
    <dbReference type="NCBI Taxonomy" id="47308"/>
    <lineage>
        <taxon>Eukaryota</taxon>
        <taxon>Metazoa</taxon>
        <taxon>Chordata</taxon>
        <taxon>Craniata</taxon>
        <taxon>Vertebrata</taxon>
        <taxon>Euteleostomi</taxon>
        <taxon>Actinopterygii</taxon>
        <taxon>Neopterygii</taxon>
        <taxon>Teleostei</taxon>
        <taxon>Neoteleostei</taxon>
        <taxon>Acanthomorphata</taxon>
        <taxon>Gobiaria</taxon>
        <taxon>Gobiiformes</taxon>
        <taxon>Gobioidei</taxon>
        <taxon>Gobiidae</taxon>
        <taxon>Benthophilinae</taxon>
        <taxon>Neogobiini</taxon>
        <taxon>Neogobius</taxon>
    </lineage>
</organism>
<name>A0A8C6SWZ9_9GOBI</name>
<dbReference type="GO" id="GO:0030183">
    <property type="term" value="P:B cell differentiation"/>
    <property type="evidence" value="ECO:0007669"/>
    <property type="project" value="TreeGrafter"/>
</dbReference>
<dbReference type="Gene3D" id="2.60.40.10">
    <property type="entry name" value="Immunoglobulins"/>
    <property type="match status" value="1"/>
</dbReference>
<feature type="chain" id="PRO_5034475330" description="Ig-like domain-containing protein" evidence="3">
    <location>
        <begin position="29"/>
        <end position="217"/>
    </location>
</feature>
<dbReference type="CDD" id="cd00099">
    <property type="entry name" value="IgV"/>
    <property type="match status" value="1"/>
</dbReference>
<dbReference type="GO" id="GO:0019815">
    <property type="term" value="C:B cell receptor complex"/>
    <property type="evidence" value="ECO:0007669"/>
    <property type="project" value="TreeGrafter"/>
</dbReference>
<evidence type="ECO:0000259" key="4">
    <source>
        <dbReference type="PROSITE" id="PS50835"/>
    </source>
</evidence>
<dbReference type="GO" id="GO:0050853">
    <property type="term" value="P:B cell receptor signaling pathway"/>
    <property type="evidence" value="ECO:0007669"/>
    <property type="project" value="TreeGrafter"/>
</dbReference>
<dbReference type="Ensembl" id="ENSNMLT00000011021.1">
    <property type="protein sequence ID" value="ENSNMLP00000009752.1"/>
    <property type="gene ID" value="ENSNMLG00000006781.1"/>
</dbReference>
<feature type="signal peptide" evidence="3">
    <location>
        <begin position="1"/>
        <end position="28"/>
    </location>
</feature>
<reference evidence="5" key="1">
    <citation type="submission" date="2025-08" db="UniProtKB">
        <authorList>
            <consortium name="Ensembl"/>
        </authorList>
    </citation>
    <scope>IDENTIFICATION</scope>
</reference>
<dbReference type="Pfam" id="PF07686">
    <property type="entry name" value="V-set"/>
    <property type="match status" value="1"/>
</dbReference>